<keyword evidence="2" id="KW-1185">Reference proteome</keyword>
<accession>A0ABV5INS4</accession>
<comment type="caution">
    <text evidence="1">The sequence shown here is derived from an EMBL/GenBank/DDBJ whole genome shotgun (WGS) entry which is preliminary data.</text>
</comment>
<dbReference type="EMBL" id="JBHMEI010000029">
    <property type="protein sequence ID" value="MFB9205394.1"/>
    <property type="molecule type" value="Genomic_DNA"/>
</dbReference>
<name>A0ABV5INS4_9ACTN</name>
<gene>
    <name evidence="1" type="ORF">ACFFV7_29660</name>
</gene>
<dbReference type="Proteomes" id="UP001589647">
    <property type="component" value="Unassembled WGS sequence"/>
</dbReference>
<reference evidence="1 2" key="1">
    <citation type="submission" date="2024-09" db="EMBL/GenBank/DDBJ databases">
        <authorList>
            <person name="Sun Q."/>
            <person name="Mori K."/>
        </authorList>
    </citation>
    <scope>NUCLEOTIDE SEQUENCE [LARGE SCALE GENOMIC DNA]</scope>
    <source>
        <strain evidence="1 2">CCM 3426</strain>
    </source>
</reference>
<evidence type="ECO:0000313" key="1">
    <source>
        <dbReference type="EMBL" id="MFB9205394.1"/>
    </source>
</evidence>
<proteinExistence type="predicted"/>
<evidence type="ECO:0000313" key="2">
    <source>
        <dbReference type="Proteomes" id="UP001589647"/>
    </source>
</evidence>
<organism evidence="1 2">
    <name type="scientific">Nonomuraea spiralis</name>
    <dbReference type="NCBI Taxonomy" id="46182"/>
    <lineage>
        <taxon>Bacteria</taxon>
        <taxon>Bacillati</taxon>
        <taxon>Actinomycetota</taxon>
        <taxon>Actinomycetes</taxon>
        <taxon>Streptosporangiales</taxon>
        <taxon>Streptosporangiaceae</taxon>
        <taxon>Nonomuraea</taxon>
    </lineage>
</organism>
<protein>
    <submittedName>
        <fullName evidence="1">Uncharacterized protein</fullName>
    </submittedName>
</protein>
<dbReference type="RefSeq" id="WP_189652122.1">
    <property type="nucleotide sequence ID" value="NZ_BMRC01000025.1"/>
</dbReference>
<sequence length="53" mass="5517">MTIFSEIGIGLVRIGHAPGISHLTAAEQAPADRDRDLAADAFKQRDADAAKGA</sequence>